<accession>A0A0G1GW58</accession>
<gene>
    <name evidence="1" type="ORF">UW26_C0004G0018</name>
</gene>
<name>A0A0G1GW58_9BACT</name>
<organism evidence="1 2">
    <name type="scientific">Candidatus Collierbacteria bacterium GW2011_GWF1_44_12</name>
    <dbReference type="NCBI Taxonomy" id="1618402"/>
    <lineage>
        <taxon>Bacteria</taxon>
        <taxon>Candidatus Collieribacteriota</taxon>
    </lineage>
</organism>
<protein>
    <submittedName>
        <fullName evidence="1">Uncharacterized protein</fullName>
    </submittedName>
</protein>
<dbReference type="Proteomes" id="UP000034097">
    <property type="component" value="Unassembled WGS sequence"/>
</dbReference>
<comment type="caution">
    <text evidence="1">The sequence shown here is derived from an EMBL/GenBank/DDBJ whole genome shotgun (WGS) entry which is preliminary data.</text>
</comment>
<reference evidence="1 2" key="1">
    <citation type="journal article" date="2015" name="Nature">
        <title>rRNA introns, odd ribosomes, and small enigmatic genomes across a large radiation of phyla.</title>
        <authorList>
            <person name="Brown C.T."/>
            <person name="Hug L.A."/>
            <person name="Thomas B.C."/>
            <person name="Sharon I."/>
            <person name="Castelle C.J."/>
            <person name="Singh A."/>
            <person name="Wilkins M.J."/>
            <person name="Williams K.H."/>
            <person name="Banfield J.F."/>
        </authorList>
    </citation>
    <scope>NUCLEOTIDE SEQUENCE [LARGE SCALE GENOMIC DNA]</scope>
</reference>
<dbReference type="EMBL" id="LCHQ01000004">
    <property type="protein sequence ID" value="KKT39331.1"/>
    <property type="molecule type" value="Genomic_DNA"/>
</dbReference>
<evidence type="ECO:0000313" key="1">
    <source>
        <dbReference type="EMBL" id="KKT39331.1"/>
    </source>
</evidence>
<evidence type="ECO:0000313" key="2">
    <source>
        <dbReference type="Proteomes" id="UP000034097"/>
    </source>
</evidence>
<proteinExistence type="predicted"/>
<sequence>MNKKSNDPYYLLLSERYLRAYSVIHDYEVIQATNRLSLKAAVTDEEKTFLRREMYSGRKLLSSLNRDIRNFYHYREIHNFSPWE</sequence>
<dbReference type="AlphaFoldDB" id="A0A0G1GW58"/>